<dbReference type="Proteomes" id="UP001465755">
    <property type="component" value="Unassembled WGS sequence"/>
</dbReference>
<dbReference type="GO" id="GO:0051539">
    <property type="term" value="F:4 iron, 4 sulfur cluster binding"/>
    <property type="evidence" value="ECO:0007669"/>
    <property type="project" value="TreeGrafter"/>
</dbReference>
<dbReference type="EMBL" id="JALJOQ010000129">
    <property type="protein sequence ID" value="KAK9795497.1"/>
    <property type="molecule type" value="Genomic_DNA"/>
</dbReference>
<evidence type="ECO:0000313" key="3">
    <source>
        <dbReference type="EMBL" id="KAK9795497.1"/>
    </source>
</evidence>
<dbReference type="InterPro" id="IPR027417">
    <property type="entry name" value="P-loop_NTPase"/>
</dbReference>
<dbReference type="GO" id="GO:0016226">
    <property type="term" value="P:iron-sulfur cluster assembly"/>
    <property type="evidence" value="ECO:0007669"/>
    <property type="project" value="InterPro"/>
</dbReference>
<accession>A0AAW1NUG6</accession>
<comment type="caution">
    <text evidence="3">The sequence shown here is derived from an EMBL/GenBank/DDBJ whole genome shotgun (WGS) entry which is preliminary data.</text>
</comment>
<feature type="non-terminal residue" evidence="3">
    <location>
        <position position="144"/>
    </location>
</feature>
<dbReference type="GO" id="GO:0032981">
    <property type="term" value="P:mitochondrial respiratory chain complex I assembly"/>
    <property type="evidence" value="ECO:0007669"/>
    <property type="project" value="TreeGrafter"/>
</dbReference>
<dbReference type="GO" id="GO:0005739">
    <property type="term" value="C:mitochondrion"/>
    <property type="evidence" value="ECO:0007669"/>
    <property type="project" value="TreeGrafter"/>
</dbReference>
<gene>
    <name evidence="3" type="ORF">WJX73_008288</name>
</gene>
<dbReference type="InterPro" id="IPR000808">
    <property type="entry name" value="Mrp-like_CS"/>
</dbReference>
<sequence>MMNLRGQPKTRPDKKMIPLENYGVKCMSMGFLMRDDAAAVWRGPMVMSAIQTFVKQTDWGNLDVLVIDMPPGTGDAQISIGQHLALSGAVIVSTPQDIALADAIRGATLFQKINDGGKRLAEAQNMRLLGQIPLNLDIRTASDE</sequence>
<organism evidence="3 4">
    <name type="scientific">Symbiochloris irregularis</name>
    <dbReference type="NCBI Taxonomy" id="706552"/>
    <lineage>
        <taxon>Eukaryota</taxon>
        <taxon>Viridiplantae</taxon>
        <taxon>Chlorophyta</taxon>
        <taxon>core chlorophytes</taxon>
        <taxon>Trebouxiophyceae</taxon>
        <taxon>Trebouxiales</taxon>
        <taxon>Trebouxiaceae</taxon>
        <taxon>Symbiochloris</taxon>
    </lineage>
</organism>
<dbReference type="SUPFAM" id="SSF52540">
    <property type="entry name" value="P-loop containing nucleoside triphosphate hydrolases"/>
    <property type="match status" value="1"/>
</dbReference>
<name>A0AAW1NUG6_9CHLO</name>
<dbReference type="GO" id="GO:0005524">
    <property type="term" value="F:ATP binding"/>
    <property type="evidence" value="ECO:0007669"/>
    <property type="project" value="UniProtKB-KW"/>
</dbReference>
<dbReference type="InterPro" id="IPR033756">
    <property type="entry name" value="YlxH/NBP35"/>
</dbReference>
<dbReference type="PROSITE" id="PS01215">
    <property type="entry name" value="MRP"/>
    <property type="match status" value="1"/>
</dbReference>
<protein>
    <submittedName>
        <fullName evidence="3">Uncharacterized protein</fullName>
    </submittedName>
</protein>
<evidence type="ECO:0000313" key="4">
    <source>
        <dbReference type="Proteomes" id="UP001465755"/>
    </source>
</evidence>
<dbReference type="InterPro" id="IPR044304">
    <property type="entry name" value="NUBPL-like"/>
</dbReference>
<evidence type="ECO:0000256" key="1">
    <source>
        <dbReference type="ARBA" id="ARBA00022741"/>
    </source>
</evidence>
<keyword evidence="2" id="KW-0067">ATP-binding</keyword>
<dbReference type="Gene3D" id="3.40.50.300">
    <property type="entry name" value="P-loop containing nucleotide triphosphate hydrolases"/>
    <property type="match status" value="1"/>
</dbReference>
<dbReference type="PANTHER" id="PTHR42961:SF2">
    <property type="entry name" value="IRON-SULFUR PROTEIN NUBPL"/>
    <property type="match status" value="1"/>
</dbReference>
<dbReference type="Pfam" id="PF10609">
    <property type="entry name" value="ParA"/>
    <property type="match status" value="1"/>
</dbReference>
<reference evidence="3 4" key="1">
    <citation type="journal article" date="2024" name="Nat. Commun.">
        <title>Phylogenomics reveals the evolutionary origins of lichenization in chlorophyte algae.</title>
        <authorList>
            <person name="Puginier C."/>
            <person name="Libourel C."/>
            <person name="Otte J."/>
            <person name="Skaloud P."/>
            <person name="Haon M."/>
            <person name="Grisel S."/>
            <person name="Petersen M."/>
            <person name="Berrin J.G."/>
            <person name="Delaux P.M."/>
            <person name="Dal Grande F."/>
            <person name="Keller J."/>
        </authorList>
    </citation>
    <scope>NUCLEOTIDE SEQUENCE [LARGE SCALE GENOMIC DNA]</scope>
    <source>
        <strain evidence="3 4">SAG 2036</strain>
    </source>
</reference>
<keyword evidence="4" id="KW-1185">Reference proteome</keyword>
<proteinExistence type="predicted"/>
<dbReference type="PANTHER" id="PTHR42961">
    <property type="entry name" value="IRON-SULFUR PROTEIN NUBPL"/>
    <property type="match status" value="1"/>
</dbReference>
<evidence type="ECO:0000256" key="2">
    <source>
        <dbReference type="ARBA" id="ARBA00022840"/>
    </source>
</evidence>
<dbReference type="AlphaFoldDB" id="A0AAW1NUG6"/>
<keyword evidence="1" id="KW-0547">Nucleotide-binding</keyword>